<name>A0A1E1WG67_PECGO</name>
<dbReference type="OrthoDB" id="6350415at2759"/>
<accession>A0A1E1WG67</accession>
<proteinExistence type="predicted"/>
<protein>
    <submittedName>
        <fullName evidence="2">Uncharacterized protein</fullName>
    </submittedName>
</protein>
<feature type="non-terminal residue" evidence="2">
    <location>
        <position position="145"/>
    </location>
</feature>
<sequence>DCNCGLQEENMKLKERNQALECEVGEHQRKTCELECALESKDGAIRKFKKQLDENNEQMQCLRQEIQCLHQREEERQRECQCLQLKLQEATTALEEKCAELCRMQDQCNKLEETVRELRQDLERADQIIKENCRVRSEVSYLSQQ</sequence>
<reference evidence="2" key="1">
    <citation type="submission" date="2015-09" db="EMBL/GenBank/DDBJ databases">
        <title>De novo assembly of Pectinophora gossypiella (Pink Bollworm) gut transcriptome.</title>
        <authorList>
            <person name="Tassone E.E."/>
        </authorList>
    </citation>
    <scope>NUCLEOTIDE SEQUENCE</scope>
</reference>
<organism evidence="2">
    <name type="scientific">Pectinophora gossypiella</name>
    <name type="common">Cotton pink bollworm</name>
    <name type="synonym">Depressaria gossypiella</name>
    <dbReference type="NCBI Taxonomy" id="13191"/>
    <lineage>
        <taxon>Eukaryota</taxon>
        <taxon>Metazoa</taxon>
        <taxon>Ecdysozoa</taxon>
        <taxon>Arthropoda</taxon>
        <taxon>Hexapoda</taxon>
        <taxon>Insecta</taxon>
        <taxon>Pterygota</taxon>
        <taxon>Neoptera</taxon>
        <taxon>Endopterygota</taxon>
        <taxon>Lepidoptera</taxon>
        <taxon>Glossata</taxon>
        <taxon>Ditrysia</taxon>
        <taxon>Gelechioidea</taxon>
        <taxon>Gelechiidae</taxon>
        <taxon>Apatetrinae</taxon>
        <taxon>Pectinophora</taxon>
    </lineage>
</organism>
<evidence type="ECO:0000313" key="2">
    <source>
        <dbReference type="EMBL" id="JAT85861.1"/>
    </source>
</evidence>
<keyword evidence="1" id="KW-0175">Coiled coil</keyword>
<evidence type="ECO:0000256" key="1">
    <source>
        <dbReference type="SAM" id="Coils"/>
    </source>
</evidence>
<dbReference type="Gene3D" id="1.10.287.1490">
    <property type="match status" value="1"/>
</dbReference>
<dbReference type="AlphaFoldDB" id="A0A1E1WG67"/>
<dbReference type="SUPFAM" id="SSF57997">
    <property type="entry name" value="Tropomyosin"/>
    <property type="match status" value="1"/>
</dbReference>
<dbReference type="EMBL" id="GDQN01005193">
    <property type="protein sequence ID" value="JAT85861.1"/>
    <property type="molecule type" value="Transcribed_RNA"/>
</dbReference>
<feature type="non-terminal residue" evidence="2">
    <location>
        <position position="1"/>
    </location>
</feature>
<feature type="coiled-coil region" evidence="1">
    <location>
        <begin position="10"/>
        <end position="79"/>
    </location>
</feature>
<gene>
    <name evidence="2" type="ORF">g.3481</name>
</gene>